<evidence type="ECO:0000313" key="3">
    <source>
        <dbReference type="Proteomes" id="UP000515908"/>
    </source>
</evidence>
<feature type="transmembrane region" description="Helical" evidence="1">
    <location>
        <begin position="225"/>
        <end position="242"/>
    </location>
</feature>
<dbReference type="EMBL" id="LR877159">
    <property type="protein sequence ID" value="CAD2219746.1"/>
    <property type="molecule type" value="Genomic_DNA"/>
</dbReference>
<keyword evidence="1" id="KW-0472">Membrane</keyword>
<reference evidence="2 3" key="1">
    <citation type="submission" date="2020-08" db="EMBL/GenBank/DDBJ databases">
        <authorList>
            <person name="Newling K."/>
            <person name="Davey J."/>
            <person name="Forrester S."/>
        </authorList>
    </citation>
    <scope>NUCLEOTIDE SEQUENCE [LARGE SCALE GENOMIC DNA]</scope>
    <source>
        <strain evidence="3">Crithidia deanei Carvalho (ATCC PRA-265)</strain>
    </source>
</reference>
<evidence type="ECO:0000256" key="1">
    <source>
        <dbReference type="SAM" id="Phobius"/>
    </source>
</evidence>
<name>A0A7G2CIZ1_9TRYP</name>
<dbReference type="Proteomes" id="UP000515908">
    <property type="component" value="Chromosome 15"/>
</dbReference>
<accession>A0A7G2CIZ1</accession>
<dbReference type="AlphaFoldDB" id="A0A7G2CIZ1"/>
<protein>
    <recommendedName>
        <fullName evidence="4">Transmembrane protein</fullName>
    </recommendedName>
</protein>
<evidence type="ECO:0000313" key="2">
    <source>
        <dbReference type="EMBL" id="CAD2219746.1"/>
    </source>
</evidence>
<keyword evidence="1" id="KW-1133">Transmembrane helix</keyword>
<sequence length="303" mass="33912">MGWWKWKESEEEKASQVIASIFSPDYSTLKAARSEAENTATETACRPTAEASEDSAHVAGRASMFATSVKDWFYAKQRQKKELEAFLNGLPPCPVEGYRVTKEGVEDTQSGGRPHALAPNELRELIVQFAGIEGTAKYAVDDQFASQIGGRGRRGVELLVNPLLFLGGLYLATYKTVTLYQCAIPRQSVLLTRILHLMQARTPSAEKERVARRHRRLMQATSPRVLFSFLSGCFLLGVAIFTRPPPDVVDNSPEVDIAKSVMAYQKLSEDGLKWFMQVYYHHPKYAAYAAEKKLYTIKVNPQA</sequence>
<keyword evidence="1" id="KW-0812">Transmembrane</keyword>
<dbReference type="VEuPathDB" id="TriTrypDB:ADEAN_000725500"/>
<keyword evidence="3" id="KW-1185">Reference proteome</keyword>
<organism evidence="2 3">
    <name type="scientific">Angomonas deanei</name>
    <dbReference type="NCBI Taxonomy" id="59799"/>
    <lineage>
        <taxon>Eukaryota</taxon>
        <taxon>Discoba</taxon>
        <taxon>Euglenozoa</taxon>
        <taxon>Kinetoplastea</taxon>
        <taxon>Metakinetoplastina</taxon>
        <taxon>Trypanosomatida</taxon>
        <taxon>Trypanosomatidae</taxon>
        <taxon>Strigomonadinae</taxon>
        <taxon>Angomonas</taxon>
    </lineage>
</organism>
<proteinExistence type="predicted"/>
<evidence type="ECO:0008006" key="4">
    <source>
        <dbReference type="Google" id="ProtNLM"/>
    </source>
</evidence>
<gene>
    <name evidence="2" type="ORF">ADEAN_000725500</name>
</gene>